<evidence type="ECO:0000313" key="1">
    <source>
        <dbReference type="EMBL" id="KAI0032805.1"/>
    </source>
</evidence>
<accession>A0ACB8QMT9</accession>
<protein>
    <submittedName>
        <fullName evidence="1">Quinon protein alcohol dehydrogenase-like superfamily</fullName>
    </submittedName>
</protein>
<evidence type="ECO:0000313" key="2">
    <source>
        <dbReference type="Proteomes" id="UP000814128"/>
    </source>
</evidence>
<gene>
    <name evidence="1" type="ORF">K488DRAFT_78238</name>
</gene>
<dbReference type="EMBL" id="MU273535">
    <property type="protein sequence ID" value="KAI0032805.1"/>
    <property type="molecule type" value="Genomic_DNA"/>
</dbReference>
<comment type="caution">
    <text evidence="1">The sequence shown here is derived from an EMBL/GenBank/DDBJ whole genome shotgun (WGS) entry which is preliminary data.</text>
</comment>
<sequence>MQRDTQEISALIDNLPRSSLHKVRRQVEDRLYVDVIGLLPDEVALLSLQFLSCDDLLNCRLVSRRWCVLADDSTLWKRLCATKGWQWKDPSLPRHACTPDAVYPDTDDEGMGDEEEEEGMIIDPISFGNSGNASPIDTSNLNDRFDNLSSLLTVPGSSSCSRTPLSNTYPVSGSPLNSARHHPAAPNWKLLYMTHALLYRRFQTGSYHLSHLQSRGAPRSHTSTIYCLQLYTYPETGLQVLFTGSRDRTIREWDLSNGRVLRVIDVVHAGSVLSLCARDGLLASAGSDGRTVLYDLNSGKAKAVMQDHEDSVLCVRLNGQFLASCSKDRSIRVYRMPNLTLHLVLSGHRAAVNTIQLSHSHVISASGDKSVRIWNVQTGAEEKVLENHHCRGIAAIDAEYPVLVTGSSDKHIRLFDLETEQGWSTSAEYDSQASVPVSAPSLNGDASSLEAILLCQNCGSSAGQPCNGVRREECAHKELVRTVAMNTDFVVSGSYDHRIKIWCRKTGRQVADLTGGHTGRVFCIDFDHTKIVSAGEDKQICIWSFAHGGLDTSFMLL</sequence>
<organism evidence="1 2">
    <name type="scientific">Vararia minispora EC-137</name>
    <dbReference type="NCBI Taxonomy" id="1314806"/>
    <lineage>
        <taxon>Eukaryota</taxon>
        <taxon>Fungi</taxon>
        <taxon>Dikarya</taxon>
        <taxon>Basidiomycota</taxon>
        <taxon>Agaricomycotina</taxon>
        <taxon>Agaricomycetes</taxon>
        <taxon>Russulales</taxon>
        <taxon>Lachnocladiaceae</taxon>
        <taxon>Vararia</taxon>
    </lineage>
</organism>
<reference evidence="1" key="1">
    <citation type="submission" date="2021-02" db="EMBL/GenBank/DDBJ databases">
        <authorList>
            <consortium name="DOE Joint Genome Institute"/>
            <person name="Ahrendt S."/>
            <person name="Looney B.P."/>
            <person name="Miyauchi S."/>
            <person name="Morin E."/>
            <person name="Drula E."/>
            <person name="Courty P.E."/>
            <person name="Chicoki N."/>
            <person name="Fauchery L."/>
            <person name="Kohler A."/>
            <person name="Kuo A."/>
            <person name="Labutti K."/>
            <person name="Pangilinan J."/>
            <person name="Lipzen A."/>
            <person name="Riley R."/>
            <person name="Andreopoulos W."/>
            <person name="He G."/>
            <person name="Johnson J."/>
            <person name="Barry K.W."/>
            <person name="Grigoriev I.V."/>
            <person name="Nagy L."/>
            <person name="Hibbett D."/>
            <person name="Henrissat B."/>
            <person name="Matheny P.B."/>
            <person name="Labbe J."/>
            <person name="Martin F."/>
        </authorList>
    </citation>
    <scope>NUCLEOTIDE SEQUENCE</scope>
    <source>
        <strain evidence="1">EC-137</strain>
    </source>
</reference>
<reference evidence="1" key="2">
    <citation type="journal article" date="2022" name="New Phytol.">
        <title>Evolutionary transition to the ectomycorrhizal habit in the genomes of a hyperdiverse lineage of mushroom-forming fungi.</title>
        <authorList>
            <person name="Looney B."/>
            <person name="Miyauchi S."/>
            <person name="Morin E."/>
            <person name="Drula E."/>
            <person name="Courty P.E."/>
            <person name="Kohler A."/>
            <person name="Kuo A."/>
            <person name="LaButti K."/>
            <person name="Pangilinan J."/>
            <person name="Lipzen A."/>
            <person name="Riley R."/>
            <person name="Andreopoulos W."/>
            <person name="He G."/>
            <person name="Johnson J."/>
            <person name="Nolan M."/>
            <person name="Tritt A."/>
            <person name="Barry K.W."/>
            <person name="Grigoriev I.V."/>
            <person name="Nagy L.G."/>
            <person name="Hibbett D."/>
            <person name="Henrissat B."/>
            <person name="Matheny P.B."/>
            <person name="Labbe J."/>
            <person name="Martin F.M."/>
        </authorList>
    </citation>
    <scope>NUCLEOTIDE SEQUENCE</scope>
    <source>
        <strain evidence="1">EC-137</strain>
    </source>
</reference>
<name>A0ACB8QMT9_9AGAM</name>
<proteinExistence type="predicted"/>
<dbReference type="Proteomes" id="UP000814128">
    <property type="component" value="Unassembled WGS sequence"/>
</dbReference>
<keyword evidence="2" id="KW-1185">Reference proteome</keyword>